<dbReference type="NCBIfam" id="NF006681">
    <property type="entry name" value="PRK09229.1-2"/>
    <property type="match status" value="1"/>
</dbReference>
<dbReference type="GO" id="GO:0046872">
    <property type="term" value="F:metal ion binding"/>
    <property type="evidence" value="ECO:0007669"/>
    <property type="project" value="UniProtKB-KW"/>
</dbReference>
<proteinExistence type="predicted"/>
<keyword evidence="2" id="KW-0479">Metal-binding</keyword>
<comment type="cofactor">
    <cofactor evidence="1">
        <name>Zn(2+)</name>
        <dbReference type="ChEBI" id="CHEBI:29105"/>
    </cofactor>
</comment>
<dbReference type="Pfam" id="PF01979">
    <property type="entry name" value="Amidohydro_1"/>
    <property type="match status" value="1"/>
</dbReference>
<sequence>MPDFLAKAALMPQGWAEDVLIKVDEAGWIVDVRPEQSATSGTILDGPVLPGMPNLHSHAFQYAMAGLAEHSEDPANSFWNWRKTMYGFLDTLGPEELERIATCLYTVMLKAGYTQVAEFHYLHHRPDGSPHEDPAHLSRCMIRAAKAAGIGITLLPVLYAHGGFGGQAPESGQRRFINTPEQIVDMVTTLDRDYKADPQVRIGLALHSLRATTPEMIAEVVKAVRSINPQMPIHIHAAEQIQEVEDCKAWSGQRPVEWLLENNDVDPHWCLIHATHMTEEETRALALSGAVAGLCPTTEANLGDGLFNLPSYLRHGGRFGIGSDSHISVNMVEELRWLEYGQRLNRRQRLIARMGLEQHIGDFLYRAGLEGGAQALGTKTGKIAAGHRADFIVLDKENPSIKGRSYDLVLDTMVFATNSNPVRDVYVGGRAVVKNFENLRDESA</sequence>
<accession>A0A7T5UGJ1</accession>
<dbReference type="Gene3D" id="2.30.40.10">
    <property type="entry name" value="Urease, subunit C, domain 1"/>
    <property type="match status" value="1"/>
</dbReference>
<dbReference type="PANTHER" id="PTHR11271:SF48">
    <property type="entry name" value="AMIDOHYDROLASE-RELATED DOMAIN-CONTAINING PROTEIN"/>
    <property type="match status" value="1"/>
</dbReference>
<dbReference type="NCBIfam" id="NF006684">
    <property type="entry name" value="PRK09229.1-5"/>
    <property type="match status" value="1"/>
</dbReference>
<evidence type="ECO:0000256" key="2">
    <source>
        <dbReference type="ARBA" id="ARBA00022723"/>
    </source>
</evidence>
<name>A0A7T5UGJ1_9BACT</name>
<dbReference type="EC" id="3.5.3.13" evidence="6"/>
<dbReference type="InterPro" id="IPR011059">
    <property type="entry name" value="Metal-dep_hydrolase_composite"/>
</dbReference>
<dbReference type="EMBL" id="CP066681">
    <property type="protein sequence ID" value="QQG35380.1"/>
    <property type="molecule type" value="Genomic_DNA"/>
</dbReference>
<dbReference type="InterPro" id="IPR006680">
    <property type="entry name" value="Amidohydro-rel"/>
</dbReference>
<dbReference type="InterPro" id="IPR010252">
    <property type="entry name" value="HutF"/>
</dbReference>
<evidence type="ECO:0000259" key="5">
    <source>
        <dbReference type="Pfam" id="PF01979"/>
    </source>
</evidence>
<evidence type="ECO:0000313" key="7">
    <source>
        <dbReference type="Proteomes" id="UP000595362"/>
    </source>
</evidence>
<keyword evidence="4" id="KW-0862">Zinc</keyword>
<gene>
    <name evidence="6" type="ORF">HYS17_07440</name>
</gene>
<evidence type="ECO:0000256" key="4">
    <source>
        <dbReference type="ARBA" id="ARBA00022833"/>
    </source>
</evidence>
<organism evidence="6 7">
    <name type="scientific">Micavibrio aeruginosavorus</name>
    <dbReference type="NCBI Taxonomy" id="349221"/>
    <lineage>
        <taxon>Bacteria</taxon>
        <taxon>Pseudomonadati</taxon>
        <taxon>Bdellovibrionota</taxon>
        <taxon>Bdellovibrionia</taxon>
        <taxon>Bdellovibrionales</taxon>
        <taxon>Pseudobdellovibrionaceae</taxon>
        <taxon>Micavibrio</taxon>
    </lineage>
</organism>
<evidence type="ECO:0000313" key="6">
    <source>
        <dbReference type="EMBL" id="QQG35380.1"/>
    </source>
</evidence>
<dbReference type="AlphaFoldDB" id="A0A7T5UGJ1"/>
<dbReference type="CDD" id="cd01313">
    <property type="entry name" value="Met_dep_hydrolase_E"/>
    <property type="match status" value="1"/>
</dbReference>
<protein>
    <submittedName>
        <fullName evidence="6">Formimidoylglutamate deiminase</fullName>
        <ecNumber evidence="6">3.5.3.13</ecNumber>
    </submittedName>
</protein>
<reference evidence="6 7" key="1">
    <citation type="submission" date="2020-07" db="EMBL/GenBank/DDBJ databases">
        <title>Huge and variable diversity of episymbiotic CPR bacteria and DPANN archaea in groundwater ecosystems.</title>
        <authorList>
            <person name="He C.Y."/>
            <person name="Keren R."/>
            <person name="Whittaker M."/>
            <person name="Farag I.F."/>
            <person name="Doudna J."/>
            <person name="Cate J.H.D."/>
            <person name="Banfield J.F."/>
        </authorList>
    </citation>
    <scope>NUCLEOTIDE SEQUENCE [LARGE SCALE GENOMIC DNA]</scope>
    <source>
        <strain evidence="6">NC_groundwater_70_Ag_B-0.1um_54_66</strain>
    </source>
</reference>
<dbReference type="SUPFAM" id="SSF51556">
    <property type="entry name" value="Metallo-dependent hydrolases"/>
    <property type="match status" value="1"/>
</dbReference>
<dbReference type="GO" id="GO:0019239">
    <property type="term" value="F:deaminase activity"/>
    <property type="evidence" value="ECO:0007669"/>
    <property type="project" value="TreeGrafter"/>
</dbReference>
<dbReference type="SUPFAM" id="SSF51338">
    <property type="entry name" value="Composite domain of metallo-dependent hydrolases"/>
    <property type="match status" value="1"/>
</dbReference>
<dbReference type="InterPro" id="IPR051607">
    <property type="entry name" value="Metallo-dep_hydrolases"/>
</dbReference>
<dbReference type="NCBIfam" id="TIGR02022">
    <property type="entry name" value="hutF"/>
    <property type="match status" value="1"/>
</dbReference>
<evidence type="ECO:0000256" key="1">
    <source>
        <dbReference type="ARBA" id="ARBA00001947"/>
    </source>
</evidence>
<feature type="domain" description="Amidohydrolase-related" evidence="5">
    <location>
        <begin position="48"/>
        <end position="432"/>
    </location>
</feature>
<dbReference type="PANTHER" id="PTHR11271">
    <property type="entry name" value="GUANINE DEAMINASE"/>
    <property type="match status" value="1"/>
</dbReference>
<dbReference type="GO" id="GO:0050416">
    <property type="term" value="F:formimidoylglutamate deiminase activity"/>
    <property type="evidence" value="ECO:0007669"/>
    <property type="project" value="UniProtKB-EC"/>
</dbReference>
<dbReference type="Gene3D" id="3.20.20.140">
    <property type="entry name" value="Metal-dependent hydrolases"/>
    <property type="match status" value="1"/>
</dbReference>
<dbReference type="InterPro" id="IPR032466">
    <property type="entry name" value="Metal_Hydrolase"/>
</dbReference>
<dbReference type="GO" id="GO:0005829">
    <property type="term" value="C:cytosol"/>
    <property type="evidence" value="ECO:0007669"/>
    <property type="project" value="TreeGrafter"/>
</dbReference>
<dbReference type="Proteomes" id="UP000595362">
    <property type="component" value="Chromosome"/>
</dbReference>
<keyword evidence="3 6" id="KW-0378">Hydrolase</keyword>
<evidence type="ECO:0000256" key="3">
    <source>
        <dbReference type="ARBA" id="ARBA00022801"/>
    </source>
</evidence>